<organism evidence="1">
    <name type="scientific">marine metagenome</name>
    <dbReference type="NCBI Taxonomy" id="408172"/>
    <lineage>
        <taxon>unclassified sequences</taxon>
        <taxon>metagenomes</taxon>
        <taxon>ecological metagenomes</taxon>
    </lineage>
</organism>
<proteinExistence type="predicted"/>
<accession>A0A382GX92</accession>
<name>A0A382GX92_9ZZZZ</name>
<feature type="non-terminal residue" evidence="1">
    <location>
        <position position="28"/>
    </location>
</feature>
<reference evidence="1" key="1">
    <citation type="submission" date="2018-05" db="EMBL/GenBank/DDBJ databases">
        <authorList>
            <person name="Lanie J.A."/>
            <person name="Ng W.-L."/>
            <person name="Kazmierczak K.M."/>
            <person name="Andrzejewski T.M."/>
            <person name="Davidsen T.M."/>
            <person name="Wayne K.J."/>
            <person name="Tettelin H."/>
            <person name="Glass J.I."/>
            <person name="Rusch D."/>
            <person name="Podicherti R."/>
            <person name="Tsui H.-C.T."/>
            <person name="Winkler M.E."/>
        </authorList>
    </citation>
    <scope>NUCLEOTIDE SEQUENCE</scope>
</reference>
<evidence type="ECO:0000313" key="1">
    <source>
        <dbReference type="EMBL" id="SVB79670.1"/>
    </source>
</evidence>
<dbReference type="AlphaFoldDB" id="A0A382GX92"/>
<protein>
    <submittedName>
        <fullName evidence="1">Uncharacterized protein</fullName>
    </submittedName>
</protein>
<dbReference type="EMBL" id="UINC01057954">
    <property type="protein sequence ID" value="SVB79670.1"/>
    <property type="molecule type" value="Genomic_DNA"/>
</dbReference>
<gene>
    <name evidence="1" type="ORF">METZ01_LOCUS232524</name>
</gene>
<sequence>MGVFYIEDRTNTKRRWDDAPGGSRTTAR</sequence>